<dbReference type="Pfam" id="PF00884">
    <property type="entry name" value="Sulfatase"/>
    <property type="match status" value="1"/>
</dbReference>
<organism evidence="8 9">
    <name type="scientific">Pelagihabitans pacificus</name>
    <dbReference type="NCBI Taxonomy" id="2696054"/>
    <lineage>
        <taxon>Bacteria</taxon>
        <taxon>Pseudomonadati</taxon>
        <taxon>Bacteroidota</taxon>
        <taxon>Flavobacteriia</taxon>
        <taxon>Flavobacteriales</taxon>
        <taxon>Flavobacteriaceae</taxon>
        <taxon>Pelagihabitans</taxon>
    </lineage>
</organism>
<evidence type="ECO:0000313" key="8">
    <source>
        <dbReference type="EMBL" id="NHF59562.1"/>
    </source>
</evidence>
<dbReference type="GO" id="GO:0004065">
    <property type="term" value="F:arylsulfatase activity"/>
    <property type="evidence" value="ECO:0007669"/>
    <property type="project" value="TreeGrafter"/>
</dbReference>
<accession>A0A967AXT6</accession>
<evidence type="ECO:0000256" key="3">
    <source>
        <dbReference type="ARBA" id="ARBA00022723"/>
    </source>
</evidence>
<proteinExistence type="inferred from homology"/>
<comment type="caution">
    <text evidence="8">The sequence shown here is derived from an EMBL/GenBank/DDBJ whole genome shotgun (WGS) entry which is preliminary data.</text>
</comment>
<feature type="domain" description="Sulfatase N-terminal" evidence="7">
    <location>
        <begin position="29"/>
        <end position="390"/>
    </location>
</feature>
<dbReference type="PANTHER" id="PTHR42693:SF42">
    <property type="entry name" value="ARYLSULFATASE G"/>
    <property type="match status" value="1"/>
</dbReference>
<dbReference type="CDD" id="cd16155">
    <property type="entry name" value="sulfatase_like"/>
    <property type="match status" value="1"/>
</dbReference>
<dbReference type="PROSITE" id="PS51257">
    <property type="entry name" value="PROKAR_LIPOPROTEIN"/>
    <property type="match status" value="1"/>
</dbReference>
<keyword evidence="9" id="KW-1185">Reference proteome</keyword>
<evidence type="ECO:0000256" key="4">
    <source>
        <dbReference type="ARBA" id="ARBA00022729"/>
    </source>
</evidence>
<dbReference type="InterPro" id="IPR050738">
    <property type="entry name" value="Sulfatase"/>
</dbReference>
<dbReference type="EMBL" id="VIKU02000002">
    <property type="protein sequence ID" value="NHF59562.1"/>
    <property type="molecule type" value="Genomic_DNA"/>
</dbReference>
<dbReference type="SUPFAM" id="SSF53649">
    <property type="entry name" value="Alkaline phosphatase-like"/>
    <property type="match status" value="1"/>
</dbReference>
<comment type="cofactor">
    <cofactor evidence="1">
        <name>Ca(2+)</name>
        <dbReference type="ChEBI" id="CHEBI:29108"/>
    </cofactor>
</comment>
<evidence type="ECO:0000256" key="5">
    <source>
        <dbReference type="ARBA" id="ARBA00022801"/>
    </source>
</evidence>
<dbReference type="InterPro" id="IPR017850">
    <property type="entry name" value="Alkaline_phosphatase_core_sf"/>
</dbReference>
<keyword evidence="3" id="KW-0479">Metal-binding</keyword>
<keyword evidence="5 8" id="KW-0378">Hydrolase</keyword>
<evidence type="ECO:0000313" key="9">
    <source>
        <dbReference type="Proteomes" id="UP000707206"/>
    </source>
</evidence>
<evidence type="ECO:0000259" key="7">
    <source>
        <dbReference type="Pfam" id="PF00884"/>
    </source>
</evidence>
<sequence length="513" mass="57878">MGQIRFLAIAFLVMLFSCRDEKQSAVMKPNIIFIFADDMTYSAIRALGNQEIQTPNLDHLVAKGTTFTNAYNMGAWNGAVCVASRAMIISGRSVWDAYDLKDQWKQGEAFDKTWGRLMAKAGYETYMTGKWHVDAPADSVFQHVVHVRPGMPGDAWINAGKGANFQVDDGTALPVGYNRPLNENDSTWSPTDPKFGGFWEGGTHWSEVVKDDALSFIENADKSNRPFFMYLAFNAPHDPRQAPQEYLDLYQLEGIPVPKSFLPEYPFKDSIGNGRDLRDEALAPFPRTEYAIKTHTREYYALISHLDAQIGQILNELEASGNKDNTYIIFTADHGLAMGHHGLMGKQTQFDHSIRAPFIICGPDIPKGQKINADIYLQDAMATSLELAGIEKPEYVFFSSIVDLANQSRQQSHYDGIYGAYMNLQRMVRKDGFKLIVYPKLDKVLLFDMENDPQEMNDLAHDPEHQSDIKALFEALLQKQKELNDPLDLSHIYQQTILQRDSAGQLDKISLKP</sequence>
<gene>
    <name evidence="8" type="ORF">FK220_009440</name>
</gene>
<reference evidence="8" key="1">
    <citation type="submission" date="2019-07" db="EMBL/GenBank/DDBJ databases">
        <authorList>
            <person name="De-Chao Zhang Q."/>
        </authorList>
    </citation>
    <scope>NUCLEOTIDE SEQUENCE</scope>
    <source>
        <strain evidence="8">TP-CH-4</strain>
    </source>
</reference>
<keyword evidence="6" id="KW-0106">Calcium</keyword>
<dbReference type="Proteomes" id="UP000707206">
    <property type="component" value="Unassembled WGS sequence"/>
</dbReference>
<dbReference type="PANTHER" id="PTHR42693">
    <property type="entry name" value="ARYLSULFATASE FAMILY MEMBER"/>
    <property type="match status" value="1"/>
</dbReference>
<evidence type="ECO:0000256" key="1">
    <source>
        <dbReference type="ARBA" id="ARBA00001913"/>
    </source>
</evidence>
<dbReference type="InterPro" id="IPR000917">
    <property type="entry name" value="Sulfatase_N"/>
</dbReference>
<name>A0A967AXT6_9FLAO</name>
<dbReference type="AlphaFoldDB" id="A0A967AXT6"/>
<dbReference type="Gene3D" id="3.40.720.10">
    <property type="entry name" value="Alkaline Phosphatase, subunit A"/>
    <property type="match status" value="1"/>
</dbReference>
<evidence type="ECO:0000256" key="2">
    <source>
        <dbReference type="ARBA" id="ARBA00008779"/>
    </source>
</evidence>
<protein>
    <submittedName>
        <fullName evidence="8">Sulfatase-like hydrolase/transferase</fullName>
    </submittedName>
</protein>
<comment type="similarity">
    <text evidence="2">Belongs to the sulfatase family.</text>
</comment>
<evidence type="ECO:0000256" key="6">
    <source>
        <dbReference type="ARBA" id="ARBA00022837"/>
    </source>
</evidence>
<keyword evidence="4" id="KW-0732">Signal</keyword>
<reference evidence="8" key="2">
    <citation type="submission" date="2020-03" db="EMBL/GenBank/DDBJ databases">
        <title>Flavobacteriaceae bacterium strain TP-CH-4, a member of the family Flavobacteriaceae isolated from a deep-sea seamount.</title>
        <authorList>
            <person name="Zhang D.-C."/>
        </authorList>
    </citation>
    <scope>NUCLEOTIDE SEQUENCE</scope>
    <source>
        <strain evidence="8">TP-CH-4</strain>
    </source>
</reference>
<dbReference type="GO" id="GO:0046872">
    <property type="term" value="F:metal ion binding"/>
    <property type="evidence" value="ECO:0007669"/>
    <property type="project" value="UniProtKB-KW"/>
</dbReference>